<evidence type="ECO:0000256" key="7">
    <source>
        <dbReference type="ARBA" id="ARBA00023145"/>
    </source>
</evidence>
<dbReference type="SMART" id="SM00944">
    <property type="entry name" value="Pro-kuma_activ"/>
    <property type="match status" value="1"/>
</dbReference>
<keyword evidence="5" id="KW-0720">Serine protease</keyword>
<keyword evidence="3" id="KW-0479">Metal-binding</keyword>
<evidence type="ECO:0000313" key="11">
    <source>
        <dbReference type="Proteomes" id="UP000472265"/>
    </source>
</evidence>
<comment type="caution">
    <text evidence="8">Lacks conserved residue(s) required for the propagation of feature annotation.</text>
</comment>
<accession>A0A671XGX3</accession>
<keyword evidence="6" id="KW-0106">Calcium</keyword>
<evidence type="ECO:0000256" key="5">
    <source>
        <dbReference type="ARBA" id="ARBA00022825"/>
    </source>
</evidence>
<evidence type="ECO:0000256" key="4">
    <source>
        <dbReference type="ARBA" id="ARBA00022801"/>
    </source>
</evidence>
<evidence type="ECO:0000313" key="10">
    <source>
        <dbReference type="Ensembl" id="ENSSAUP00010050402.1"/>
    </source>
</evidence>
<dbReference type="GeneTree" id="ENSGT00390000008684"/>
<gene>
    <name evidence="10" type="primary">TPP1</name>
    <name evidence="10" type="synonym">tpp1</name>
</gene>
<dbReference type="Ensembl" id="ENSSAUT00010053015.1">
    <property type="protein sequence ID" value="ENSSAUP00010050402.1"/>
    <property type="gene ID" value="ENSSAUG00010020689.1"/>
</dbReference>
<name>A0A671XGX3_SPAAU</name>
<dbReference type="Pfam" id="PF09286">
    <property type="entry name" value="Pro-kuma_activ"/>
    <property type="match status" value="1"/>
</dbReference>
<dbReference type="GO" id="GO:0008240">
    <property type="term" value="F:tripeptidyl-peptidase activity"/>
    <property type="evidence" value="ECO:0007669"/>
    <property type="project" value="TreeGrafter"/>
</dbReference>
<reference evidence="10" key="1">
    <citation type="submission" date="2021-04" db="EMBL/GenBank/DDBJ databases">
        <authorList>
            <consortium name="Wellcome Sanger Institute Data Sharing"/>
        </authorList>
    </citation>
    <scope>NUCLEOTIDE SEQUENCE [LARGE SCALE GENOMIC DNA]</scope>
</reference>
<dbReference type="Proteomes" id="UP000472265">
    <property type="component" value="Chromosome 16"/>
</dbReference>
<keyword evidence="2" id="KW-0645">Protease</keyword>
<comment type="cofactor">
    <cofactor evidence="1">
        <name>Ca(2+)</name>
        <dbReference type="ChEBI" id="CHEBI:29108"/>
    </cofactor>
</comment>
<keyword evidence="4" id="KW-0378">Hydrolase</keyword>
<dbReference type="InterPro" id="IPR015366">
    <property type="entry name" value="S53_propep"/>
</dbReference>
<evidence type="ECO:0000256" key="6">
    <source>
        <dbReference type="ARBA" id="ARBA00022837"/>
    </source>
</evidence>
<evidence type="ECO:0000256" key="8">
    <source>
        <dbReference type="PROSITE-ProRule" id="PRU01032"/>
    </source>
</evidence>
<dbReference type="InterPro" id="IPR030400">
    <property type="entry name" value="Sedolisin_dom"/>
</dbReference>
<proteinExistence type="predicted"/>
<dbReference type="SUPFAM" id="SSF54897">
    <property type="entry name" value="Protease propeptides/inhibitors"/>
    <property type="match status" value="1"/>
</dbReference>
<dbReference type="PROSITE" id="PS51695">
    <property type="entry name" value="SEDOLISIN"/>
    <property type="match status" value="1"/>
</dbReference>
<dbReference type="AlphaFoldDB" id="A0A671XGX3"/>
<reference evidence="10" key="3">
    <citation type="submission" date="2025-09" db="UniProtKB">
        <authorList>
            <consortium name="Ensembl"/>
        </authorList>
    </citation>
    <scope>IDENTIFICATION</scope>
</reference>
<dbReference type="SUPFAM" id="SSF52743">
    <property type="entry name" value="Subtilisin-like"/>
    <property type="match status" value="1"/>
</dbReference>
<evidence type="ECO:0000256" key="2">
    <source>
        <dbReference type="ARBA" id="ARBA00022670"/>
    </source>
</evidence>
<dbReference type="GO" id="GO:0007417">
    <property type="term" value="P:central nervous system development"/>
    <property type="evidence" value="ECO:0007669"/>
    <property type="project" value="TreeGrafter"/>
</dbReference>
<protein>
    <submittedName>
        <fullName evidence="10">Tripeptidyl peptidase I</fullName>
    </submittedName>
</protein>
<dbReference type="CDD" id="cd04056">
    <property type="entry name" value="Peptidases_S53"/>
    <property type="match status" value="1"/>
</dbReference>
<reference evidence="10" key="2">
    <citation type="submission" date="2025-08" db="UniProtKB">
        <authorList>
            <consortium name="Ensembl"/>
        </authorList>
    </citation>
    <scope>IDENTIFICATION</scope>
</reference>
<organism evidence="10 11">
    <name type="scientific">Sparus aurata</name>
    <name type="common">Gilthead sea bream</name>
    <dbReference type="NCBI Taxonomy" id="8175"/>
    <lineage>
        <taxon>Eukaryota</taxon>
        <taxon>Metazoa</taxon>
        <taxon>Chordata</taxon>
        <taxon>Craniata</taxon>
        <taxon>Vertebrata</taxon>
        <taxon>Euteleostomi</taxon>
        <taxon>Actinopterygii</taxon>
        <taxon>Neopterygii</taxon>
        <taxon>Teleostei</taxon>
        <taxon>Neoteleostei</taxon>
        <taxon>Acanthomorphata</taxon>
        <taxon>Eupercaria</taxon>
        <taxon>Spariformes</taxon>
        <taxon>Sparidae</taxon>
        <taxon>Sparus</taxon>
    </lineage>
</organism>
<dbReference type="GO" id="GO:0006508">
    <property type="term" value="P:proteolysis"/>
    <property type="evidence" value="ECO:0007669"/>
    <property type="project" value="UniProtKB-KW"/>
</dbReference>
<dbReference type="Gene3D" id="3.40.50.200">
    <property type="entry name" value="Peptidase S8/S53 domain"/>
    <property type="match status" value="2"/>
</dbReference>
<dbReference type="GO" id="GO:0046872">
    <property type="term" value="F:metal ion binding"/>
    <property type="evidence" value="ECO:0007669"/>
    <property type="project" value="UniProtKB-KW"/>
</dbReference>
<feature type="domain" description="Peptidase S53" evidence="9">
    <location>
        <begin position="128"/>
        <end position="506"/>
    </location>
</feature>
<keyword evidence="11" id="KW-1185">Reference proteome</keyword>
<dbReference type="GO" id="GO:0004252">
    <property type="term" value="F:serine-type endopeptidase activity"/>
    <property type="evidence" value="ECO:0007669"/>
    <property type="project" value="InterPro"/>
</dbReference>
<dbReference type="PANTHER" id="PTHR14218">
    <property type="entry name" value="PROTEASE S8 TRIPEPTIDYL PEPTIDASE I CLN2"/>
    <property type="match status" value="1"/>
</dbReference>
<evidence type="ECO:0000256" key="1">
    <source>
        <dbReference type="ARBA" id="ARBA00001913"/>
    </source>
</evidence>
<evidence type="ECO:0000256" key="3">
    <source>
        <dbReference type="ARBA" id="ARBA00022723"/>
    </source>
</evidence>
<evidence type="ECO:0000259" key="9">
    <source>
        <dbReference type="PROSITE" id="PS51695"/>
    </source>
</evidence>
<dbReference type="PANTHER" id="PTHR14218:SF15">
    <property type="entry name" value="TRIPEPTIDYL-PEPTIDASE 1"/>
    <property type="match status" value="1"/>
</dbReference>
<dbReference type="InterPro" id="IPR050819">
    <property type="entry name" value="Tripeptidyl-peptidase_I"/>
</dbReference>
<dbReference type="InterPro" id="IPR036852">
    <property type="entry name" value="Peptidase_S8/S53_dom_sf"/>
</dbReference>
<sequence>MFCLCLKIAHLAHARRNCNNLIFSPKCNNIIVVLRQIPEDWKHVGRVDPTEKLELTFALKQQNVDLLEETLRRVSDPDSAQYGKQLTLEEVSSLVRPSELTQKVVRCWLQSHGITDCLTVHTRDFLQCTMTAEVAETLLPGSKFQRYTRDSQSVVRSSAPYSVHDDVHQHLDFVGGLHRLPPKGQQELSKASSNRRQKPGVHLGVTPAILRARYNLSTTDVGTAQNNSQAVAQFLEQYYSPADLAEFMSMFGRSFQHHSQVDRVVGTQGTGKAGMEASLDVEYIMSTGANISTWVFTNPGDSGAGCKHLGKGQNSFRPSFPASSPFVTTVGGTSFKNPYKVTYEVTDYISGGGFSNVFKMPDYQTSAVDAYLKTVAATLPPQSYYNTSGRAYPDMAALSDNYWVVINRVPVPWVSGTSASTPVVGGMLSLINDQRLLKGLPALGFLNPRLYKLKGQALFDVTEGCHLSCLDEKVQGKGFCAAPSWDPVTGWGTPNYPELLATLLAE</sequence>
<dbReference type="CDD" id="cd11377">
    <property type="entry name" value="Pro-peptidase_S53"/>
    <property type="match status" value="1"/>
</dbReference>
<keyword evidence="7" id="KW-0865">Zymogen</keyword>